<dbReference type="PANTHER" id="PTHR43163:SF6">
    <property type="entry name" value="DIPEPTIDE TRANSPORT SYSTEM PERMEASE PROTEIN DPPB-RELATED"/>
    <property type="match status" value="1"/>
</dbReference>
<feature type="transmembrane region" description="Helical" evidence="7">
    <location>
        <begin position="235"/>
        <end position="262"/>
    </location>
</feature>
<dbReference type="PANTHER" id="PTHR43163">
    <property type="entry name" value="DIPEPTIDE TRANSPORT SYSTEM PERMEASE PROTEIN DPPB-RELATED"/>
    <property type="match status" value="1"/>
</dbReference>
<evidence type="ECO:0000256" key="2">
    <source>
        <dbReference type="ARBA" id="ARBA00022448"/>
    </source>
</evidence>
<name>A0A2N6VNX4_9MICO</name>
<dbReference type="InterPro" id="IPR045621">
    <property type="entry name" value="BPD_transp_1_N"/>
</dbReference>
<dbReference type="Pfam" id="PF00528">
    <property type="entry name" value="BPD_transp_1"/>
    <property type="match status" value="1"/>
</dbReference>
<feature type="transmembrane region" description="Helical" evidence="7">
    <location>
        <begin position="282"/>
        <end position="304"/>
    </location>
</feature>
<keyword evidence="4 7" id="KW-0812">Transmembrane</keyword>
<dbReference type="Proteomes" id="UP000235598">
    <property type="component" value="Unassembled WGS sequence"/>
</dbReference>
<evidence type="ECO:0000256" key="5">
    <source>
        <dbReference type="ARBA" id="ARBA00022989"/>
    </source>
</evidence>
<dbReference type="GO" id="GO:0071916">
    <property type="term" value="F:dipeptide transmembrane transporter activity"/>
    <property type="evidence" value="ECO:0007669"/>
    <property type="project" value="TreeGrafter"/>
</dbReference>
<evidence type="ECO:0000256" key="4">
    <source>
        <dbReference type="ARBA" id="ARBA00022692"/>
    </source>
</evidence>
<feature type="transmembrane region" description="Helical" evidence="7">
    <location>
        <begin position="99"/>
        <end position="122"/>
    </location>
</feature>
<dbReference type="AlphaFoldDB" id="A0A2N6VNX4"/>
<dbReference type="InterPro" id="IPR000515">
    <property type="entry name" value="MetI-like"/>
</dbReference>
<dbReference type="InterPro" id="IPR035906">
    <property type="entry name" value="MetI-like_sf"/>
</dbReference>
<proteinExistence type="inferred from homology"/>
<evidence type="ECO:0000313" key="10">
    <source>
        <dbReference type="Proteomes" id="UP000235598"/>
    </source>
</evidence>
<dbReference type="EMBL" id="PNHK01000001">
    <property type="protein sequence ID" value="PMD05852.1"/>
    <property type="molecule type" value="Genomic_DNA"/>
</dbReference>
<evidence type="ECO:0000259" key="8">
    <source>
        <dbReference type="PROSITE" id="PS50928"/>
    </source>
</evidence>
<comment type="caution">
    <text evidence="9">The sequence shown here is derived from an EMBL/GenBank/DDBJ whole genome shotgun (WGS) entry which is preliminary data.</text>
</comment>
<dbReference type="OrthoDB" id="9778910at2"/>
<keyword evidence="5 7" id="KW-1133">Transmembrane helix</keyword>
<dbReference type="GO" id="GO:0005886">
    <property type="term" value="C:plasma membrane"/>
    <property type="evidence" value="ECO:0007669"/>
    <property type="project" value="UniProtKB-SubCell"/>
</dbReference>
<dbReference type="PROSITE" id="PS50928">
    <property type="entry name" value="ABC_TM1"/>
    <property type="match status" value="1"/>
</dbReference>
<dbReference type="SUPFAM" id="SSF161098">
    <property type="entry name" value="MetI-like"/>
    <property type="match status" value="1"/>
</dbReference>
<comment type="similarity">
    <text evidence="7">Belongs to the binding-protein-dependent transport system permease family.</text>
</comment>
<dbReference type="Gene3D" id="1.10.3720.10">
    <property type="entry name" value="MetI-like"/>
    <property type="match status" value="1"/>
</dbReference>
<evidence type="ECO:0000256" key="6">
    <source>
        <dbReference type="ARBA" id="ARBA00023136"/>
    </source>
</evidence>
<feature type="transmembrane region" description="Helical" evidence="7">
    <location>
        <begin position="177"/>
        <end position="196"/>
    </location>
</feature>
<keyword evidence="3" id="KW-1003">Cell membrane</keyword>
<accession>A0A2N6VNX4</accession>
<organism evidence="9 10">
    <name type="scientific">Brevibacterium paucivorans</name>
    <dbReference type="NCBI Taxonomy" id="170994"/>
    <lineage>
        <taxon>Bacteria</taxon>
        <taxon>Bacillati</taxon>
        <taxon>Actinomycetota</taxon>
        <taxon>Actinomycetes</taxon>
        <taxon>Micrococcales</taxon>
        <taxon>Brevibacteriaceae</taxon>
        <taxon>Brevibacterium</taxon>
    </lineage>
</organism>
<feature type="transmembrane region" description="Helical" evidence="7">
    <location>
        <begin position="12"/>
        <end position="30"/>
    </location>
</feature>
<feature type="transmembrane region" description="Helical" evidence="7">
    <location>
        <begin position="134"/>
        <end position="157"/>
    </location>
</feature>
<gene>
    <name evidence="9" type="ORF">CJ199_00070</name>
</gene>
<reference evidence="9 10" key="1">
    <citation type="submission" date="2017-09" db="EMBL/GenBank/DDBJ databases">
        <title>Bacterial strain isolated from the female urinary microbiota.</title>
        <authorList>
            <person name="Thomas-White K."/>
            <person name="Kumar N."/>
            <person name="Forster S."/>
            <person name="Putonti C."/>
            <person name="Lawley T."/>
            <person name="Wolfe A.J."/>
        </authorList>
    </citation>
    <scope>NUCLEOTIDE SEQUENCE [LARGE SCALE GENOMIC DNA]</scope>
    <source>
        <strain evidence="9 10">UMB1301</strain>
    </source>
</reference>
<protein>
    <submittedName>
        <fullName evidence="9">ABC transporter permease</fullName>
    </submittedName>
</protein>
<evidence type="ECO:0000313" key="9">
    <source>
        <dbReference type="EMBL" id="PMD05852.1"/>
    </source>
</evidence>
<evidence type="ECO:0000256" key="7">
    <source>
        <dbReference type="RuleBase" id="RU363032"/>
    </source>
</evidence>
<dbReference type="RefSeq" id="WP_102237511.1">
    <property type="nucleotide sequence ID" value="NZ_PNHK01000001.1"/>
</dbReference>
<dbReference type="Pfam" id="PF19300">
    <property type="entry name" value="BPD_transp_1_N"/>
    <property type="match status" value="1"/>
</dbReference>
<comment type="subcellular location">
    <subcellularLocation>
        <location evidence="1 7">Cell membrane</location>
        <topology evidence="1 7">Multi-pass membrane protein</topology>
    </subcellularLocation>
</comment>
<keyword evidence="2 7" id="KW-0813">Transport</keyword>
<sequence length="315" mass="33289">MTSYILRRLLQFVLTAAVASVVVFALMQILPGNAAQVALGTSATPEAVAALEEKYGLDRPIVVQYFDWIGHVLVGDFGTSYVTQAPIAPVIADSIQVTLIVVLASMVVALAVAVPLGTLAAVNHKNVVGSLISGASQIGIAIPNFLAGILLVMLFSLKFGWFPSSGWKAPSEGFGEFLIRLVLPVCALALVQAAILTRYVRSAVLDVMGEDFLRTARAKGQTKGRALVKHGLRNAAIPVVTVAGVQLATLLIGAVVIEQVFVIPGMGSELVRAVSNRDLITVQGIVLVLVVLVLALNTIIDLLYPVLDPRVRRVA</sequence>
<evidence type="ECO:0000256" key="1">
    <source>
        <dbReference type="ARBA" id="ARBA00004651"/>
    </source>
</evidence>
<keyword evidence="6 7" id="KW-0472">Membrane</keyword>
<evidence type="ECO:0000256" key="3">
    <source>
        <dbReference type="ARBA" id="ARBA00022475"/>
    </source>
</evidence>
<feature type="domain" description="ABC transmembrane type-1" evidence="8">
    <location>
        <begin position="95"/>
        <end position="298"/>
    </location>
</feature>
<dbReference type="CDD" id="cd06261">
    <property type="entry name" value="TM_PBP2"/>
    <property type="match status" value="1"/>
</dbReference>